<keyword evidence="3" id="KW-1185">Reference proteome</keyword>
<keyword evidence="1" id="KW-0472">Membrane</keyword>
<dbReference type="GeneID" id="40306037"/>
<evidence type="ECO:0000256" key="1">
    <source>
        <dbReference type="SAM" id="Phobius"/>
    </source>
</evidence>
<dbReference type="AlphaFoldDB" id="A0A2A9MQN3"/>
<keyword evidence="1" id="KW-1133">Transmembrane helix</keyword>
<dbReference type="EMBL" id="NWUJ01000001">
    <property type="protein sequence ID" value="PFH38633.1"/>
    <property type="molecule type" value="Genomic_DNA"/>
</dbReference>
<comment type="caution">
    <text evidence="2">The sequence shown here is derived from an EMBL/GenBank/DDBJ whole genome shotgun (WGS) entry which is preliminary data.</text>
</comment>
<dbReference type="Proteomes" id="UP000224006">
    <property type="component" value="Chromosome I"/>
</dbReference>
<evidence type="ECO:0008006" key="4">
    <source>
        <dbReference type="Google" id="ProtNLM"/>
    </source>
</evidence>
<proteinExistence type="predicted"/>
<keyword evidence="1" id="KW-0812">Transmembrane</keyword>
<dbReference type="RefSeq" id="XP_029222642.1">
    <property type="nucleotide sequence ID" value="XM_029359729.1"/>
</dbReference>
<dbReference type="KEGG" id="bbes:BESB_009750"/>
<reference evidence="2 3" key="1">
    <citation type="submission" date="2017-09" db="EMBL/GenBank/DDBJ databases">
        <title>Genome sequencing of Besnoitia besnoiti strain Bb-Ger1.</title>
        <authorList>
            <person name="Schares G."/>
            <person name="Venepally P."/>
            <person name="Lorenzi H.A."/>
        </authorList>
    </citation>
    <scope>NUCLEOTIDE SEQUENCE [LARGE SCALE GENOMIC DNA]</scope>
    <source>
        <strain evidence="2 3">Bb-Ger1</strain>
    </source>
</reference>
<feature type="transmembrane region" description="Helical" evidence="1">
    <location>
        <begin position="6"/>
        <end position="24"/>
    </location>
</feature>
<evidence type="ECO:0000313" key="3">
    <source>
        <dbReference type="Proteomes" id="UP000224006"/>
    </source>
</evidence>
<accession>A0A2A9MQN3</accession>
<organism evidence="2 3">
    <name type="scientific">Besnoitia besnoiti</name>
    <name type="common">Apicomplexan protozoan</name>
    <dbReference type="NCBI Taxonomy" id="94643"/>
    <lineage>
        <taxon>Eukaryota</taxon>
        <taxon>Sar</taxon>
        <taxon>Alveolata</taxon>
        <taxon>Apicomplexa</taxon>
        <taxon>Conoidasida</taxon>
        <taxon>Coccidia</taxon>
        <taxon>Eucoccidiorida</taxon>
        <taxon>Eimeriorina</taxon>
        <taxon>Sarcocystidae</taxon>
        <taxon>Besnoitia</taxon>
    </lineage>
</organism>
<protein>
    <recommendedName>
        <fullName evidence="4">Transmembrane protein</fullName>
    </recommendedName>
</protein>
<dbReference type="OrthoDB" id="329724at2759"/>
<name>A0A2A9MQN3_BESBE</name>
<evidence type="ECO:0000313" key="2">
    <source>
        <dbReference type="EMBL" id="PFH38633.1"/>
    </source>
</evidence>
<gene>
    <name evidence="2" type="ORF">BESB_009750</name>
</gene>
<dbReference type="VEuPathDB" id="ToxoDB:BESB_009750"/>
<sequence length="524" mass="59710">MLSFYVIGPYLCNFVSCFVVFLVVSGGPHFRWVTSSDATAYRHGAHAHSREITSETDIIALHRGQSAFVPDSTDVREERVLDRDSMHPLVPEEYLEQNVFPYTAELEEISTAVAPPPGMHPWEAEQAVATLNSARYHELKDYERKKNDWFLSRVFSGLKGKPSPTEEERAFRDKRKRYRSNAFVHFMADHDTDQLQKSSITYGSLTQPVEQYMEMINKVRKDRLNIEVRPAPATLPDPSVAYTPFHREIAKQKSLEKMFRVHYMTGGGRKFHYFFNPEEDCYWKLQPDGIVACVPARELVEKPHHDPAIAVAVDQTGMFDTLEEAASAISLGCADFYLEKSTWSYYCIPAYEDLRAEDYKRMKRYKNRSNAYLYHQWVIAKAQEIEIPEIYRPPRPTGGIPPPPQDENYNPAAAKLTEKKEAKRAKKQSVQQIAAFIEENKAQPEAVIDAEHVQYPLQEGVIILRPAGYSVEPAPALDLQSTALLASVSKEFAESVVTAFLETHDPQLLRPPNPPQVVGSFPQR</sequence>